<dbReference type="RefSeq" id="WP_129176220.1">
    <property type="nucleotide sequence ID" value="NZ_JACCBI010000001.1"/>
</dbReference>
<evidence type="ECO:0000256" key="6">
    <source>
        <dbReference type="ARBA" id="ARBA00023136"/>
    </source>
</evidence>
<comment type="subcellular location">
    <subcellularLocation>
        <location evidence="1 7">Cell membrane</location>
        <topology evidence="1 7">Multi-pass membrane protein</topology>
    </subcellularLocation>
</comment>
<protein>
    <submittedName>
        <fullName evidence="10">Carbohydrate ABC transporter permease</fullName>
    </submittedName>
    <submittedName>
        <fullName evidence="9">Multiple sugar transport system permease protein</fullName>
    </submittedName>
</protein>
<evidence type="ECO:0000256" key="4">
    <source>
        <dbReference type="ARBA" id="ARBA00022692"/>
    </source>
</evidence>
<organism evidence="10 11">
    <name type="scientific">Agromyces atrinae</name>
    <dbReference type="NCBI Taxonomy" id="592376"/>
    <lineage>
        <taxon>Bacteria</taxon>
        <taxon>Bacillati</taxon>
        <taxon>Actinomycetota</taxon>
        <taxon>Actinomycetes</taxon>
        <taxon>Micrococcales</taxon>
        <taxon>Microbacteriaceae</taxon>
        <taxon>Agromyces</taxon>
    </lineage>
</organism>
<feature type="transmembrane region" description="Helical" evidence="7">
    <location>
        <begin position="176"/>
        <end position="198"/>
    </location>
</feature>
<evidence type="ECO:0000256" key="5">
    <source>
        <dbReference type="ARBA" id="ARBA00022989"/>
    </source>
</evidence>
<dbReference type="Pfam" id="PF00528">
    <property type="entry name" value="BPD_transp_1"/>
    <property type="match status" value="1"/>
</dbReference>
<feature type="transmembrane region" description="Helical" evidence="7">
    <location>
        <begin position="241"/>
        <end position="262"/>
    </location>
</feature>
<reference evidence="10 11" key="1">
    <citation type="submission" date="2019-01" db="EMBL/GenBank/DDBJ databases">
        <title>Agromyces.</title>
        <authorList>
            <person name="Li J."/>
        </authorList>
    </citation>
    <scope>NUCLEOTIDE SEQUENCE [LARGE SCALE GENOMIC DNA]</scope>
    <source>
        <strain evidence="10 11">DSM 23870</strain>
    </source>
</reference>
<dbReference type="CDD" id="cd06261">
    <property type="entry name" value="TM_PBP2"/>
    <property type="match status" value="1"/>
</dbReference>
<keyword evidence="4 7" id="KW-0812">Transmembrane</keyword>
<evidence type="ECO:0000256" key="2">
    <source>
        <dbReference type="ARBA" id="ARBA00022448"/>
    </source>
</evidence>
<gene>
    <name evidence="9" type="ORF">BJ972_002884</name>
    <name evidence="10" type="ORF">ESP50_13905</name>
</gene>
<evidence type="ECO:0000259" key="8">
    <source>
        <dbReference type="PROSITE" id="PS50928"/>
    </source>
</evidence>
<keyword evidence="9" id="KW-0762">Sugar transport</keyword>
<evidence type="ECO:0000256" key="3">
    <source>
        <dbReference type="ARBA" id="ARBA00022475"/>
    </source>
</evidence>
<feature type="transmembrane region" description="Helical" evidence="7">
    <location>
        <begin position="63"/>
        <end position="87"/>
    </location>
</feature>
<evidence type="ECO:0000313" key="10">
    <source>
        <dbReference type="EMBL" id="RXZ85591.1"/>
    </source>
</evidence>
<dbReference type="Gene3D" id="1.10.3720.10">
    <property type="entry name" value="MetI-like"/>
    <property type="match status" value="1"/>
</dbReference>
<dbReference type="PROSITE" id="PS50928">
    <property type="entry name" value="ABC_TM1"/>
    <property type="match status" value="1"/>
</dbReference>
<comment type="caution">
    <text evidence="10">The sequence shown here is derived from an EMBL/GenBank/DDBJ whole genome shotgun (WGS) entry which is preliminary data.</text>
</comment>
<dbReference type="InterPro" id="IPR000515">
    <property type="entry name" value="MetI-like"/>
</dbReference>
<dbReference type="EMBL" id="JACCBI010000001">
    <property type="protein sequence ID" value="NYD68365.1"/>
    <property type="molecule type" value="Genomic_DNA"/>
</dbReference>
<sequence length="272" mass="29102">MLKSLSRTPRNVMLGGLSIIFLFPLVWAAVASVSPQGGTNQTDGFGFGNYLTLLNYGAGLGQFFLNSLIVSTITVLLTLVLSLTAGYAFARFDFPGKNVLFLTVLAILMVPFASVLVPLYVLLGNLGLTNSLFGLALVLTMYQLPFSVFMMRISFESIPAELEESALVDGCNSFTALLRILLPGVVPGLVTVGLYAFLAAWNDFIAPLILINDANLAPLPLAVANLRQQAMGAVDYGVTEAGVVVLAVPCIFLFLVLQRYYIKGFMSGALKG</sequence>
<dbReference type="Proteomes" id="UP000581087">
    <property type="component" value="Unassembled WGS sequence"/>
</dbReference>
<evidence type="ECO:0000256" key="7">
    <source>
        <dbReference type="RuleBase" id="RU363032"/>
    </source>
</evidence>
<dbReference type="PANTHER" id="PTHR43744:SF8">
    <property type="entry name" value="SN-GLYCEROL-3-PHOSPHATE TRANSPORT SYSTEM PERMEASE PROTEIN UGPE"/>
    <property type="match status" value="1"/>
</dbReference>
<proteinExistence type="inferred from homology"/>
<feature type="transmembrane region" description="Helical" evidence="7">
    <location>
        <begin position="133"/>
        <end position="155"/>
    </location>
</feature>
<dbReference type="Proteomes" id="UP000292686">
    <property type="component" value="Unassembled WGS sequence"/>
</dbReference>
<keyword evidence="2 7" id="KW-0813">Transport</keyword>
<dbReference type="SUPFAM" id="SSF161098">
    <property type="entry name" value="MetI-like"/>
    <property type="match status" value="1"/>
</dbReference>
<keyword evidence="5 7" id="KW-1133">Transmembrane helix</keyword>
<evidence type="ECO:0000256" key="1">
    <source>
        <dbReference type="ARBA" id="ARBA00004651"/>
    </source>
</evidence>
<dbReference type="OrthoDB" id="4821463at2"/>
<dbReference type="InterPro" id="IPR035906">
    <property type="entry name" value="MetI-like_sf"/>
</dbReference>
<dbReference type="AlphaFoldDB" id="A0A4Q2M6S0"/>
<evidence type="ECO:0000313" key="9">
    <source>
        <dbReference type="EMBL" id="NYD68365.1"/>
    </source>
</evidence>
<dbReference type="EMBL" id="SDPM01000008">
    <property type="protein sequence ID" value="RXZ85591.1"/>
    <property type="molecule type" value="Genomic_DNA"/>
</dbReference>
<feature type="transmembrane region" description="Helical" evidence="7">
    <location>
        <begin position="99"/>
        <end position="121"/>
    </location>
</feature>
<dbReference type="GO" id="GO:0005886">
    <property type="term" value="C:plasma membrane"/>
    <property type="evidence" value="ECO:0007669"/>
    <property type="project" value="UniProtKB-SubCell"/>
</dbReference>
<feature type="domain" description="ABC transmembrane type-1" evidence="8">
    <location>
        <begin position="64"/>
        <end position="257"/>
    </location>
</feature>
<keyword evidence="11" id="KW-1185">Reference proteome</keyword>
<name>A0A4Q2M6S0_9MICO</name>
<evidence type="ECO:0000313" key="11">
    <source>
        <dbReference type="Proteomes" id="UP000292686"/>
    </source>
</evidence>
<comment type="similarity">
    <text evidence="7">Belongs to the binding-protein-dependent transport system permease family.</text>
</comment>
<accession>A0A4Q2M6S0</accession>
<keyword evidence="6 7" id="KW-0472">Membrane</keyword>
<keyword evidence="3" id="KW-1003">Cell membrane</keyword>
<dbReference type="PANTHER" id="PTHR43744">
    <property type="entry name" value="ABC TRANSPORTER PERMEASE PROTEIN MG189-RELATED-RELATED"/>
    <property type="match status" value="1"/>
</dbReference>
<evidence type="ECO:0000313" key="12">
    <source>
        <dbReference type="Proteomes" id="UP000581087"/>
    </source>
</evidence>
<dbReference type="GO" id="GO:0055085">
    <property type="term" value="P:transmembrane transport"/>
    <property type="evidence" value="ECO:0007669"/>
    <property type="project" value="InterPro"/>
</dbReference>
<reference evidence="9 12" key="2">
    <citation type="submission" date="2020-07" db="EMBL/GenBank/DDBJ databases">
        <title>Sequencing the genomes of 1000 actinobacteria strains.</title>
        <authorList>
            <person name="Klenk H.-P."/>
        </authorList>
    </citation>
    <scope>NUCLEOTIDE SEQUENCE [LARGE SCALE GENOMIC DNA]</scope>
    <source>
        <strain evidence="9 12">DSM 23870</strain>
    </source>
</reference>